<organism evidence="1 2">
    <name type="scientific">Pterulicium gracile</name>
    <dbReference type="NCBI Taxonomy" id="1884261"/>
    <lineage>
        <taxon>Eukaryota</taxon>
        <taxon>Fungi</taxon>
        <taxon>Dikarya</taxon>
        <taxon>Basidiomycota</taxon>
        <taxon>Agaricomycotina</taxon>
        <taxon>Agaricomycetes</taxon>
        <taxon>Agaricomycetidae</taxon>
        <taxon>Agaricales</taxon>
        <taxon>Pleurotineae</taxon>
        <taxon>Pterulaceae</taxon>
        <taxon>Pterulicium</taxon>
    </lineage>
</organism>
<evidence type="ECO:0000313" key="1">
    <source>
        <dbReference type="EMBL" id="TFK98958.1"/>
    </source>
</evidence>
<accession>A0A5C3QFP1</accession>
<dbReference type="Proteomes" id="UP000305067">
    <property type="component" value="Unassembled WGS sequence"/>
</dbReference>
<proteinExistence type="predicted"/>
<protein>
    <submittedName>
        <fullName evidence="1">Uncharacterized protein</fullName>
    </submittedName>
</protein>
<dbReference type="AlphaFoldDB" id="A0A5C3QFP1"/>
<name>A0A5C3QFP1_9AGAR</name>
<evidence type="ECO:0000313" key="2">
    <source>
        <dbReference type="Proteomes" id="UP000305067"/>
    </source>
</evidence>
<keyword evidence="2" id="KW-1185">Reference proteome</keyword>
<reference evidence="1 2" key="1">
    <citation type="journal article" date="2019" name="Nat. Ecol. Evol.">
        <title>Megaphylogeny resolves global patterns of mushroom evolution.</title>
        <authorList>
            <person name="Varga T."/>
            <person name="Krizsan K."/>
            <person name="Foldi C."/>
            <person name="Dima B."/>
            <person name="Sanchez-Garcia M."/>
            <person name="Sanchez-Ramirez S."/>
            <person name="Szollosi G.J."/>
            <person name="Szarkandi J.G."/>
            <person name="Papp V."/>
            <person name="Albert L."/>
            <person name="Andreopoulos W."/>
            <person name="Angelini C."/>
            <person name="Antonin V."/>
            <person name="Barry K.W."/>
            <person name="Bougher N.L."/>
            <person name="Buchanan P."/>
            <person name="Buyck B."/>
            <person name="Bense V."/>
            <person name="Catcheside P."/>
            <person name="Chovatia M."/>
            <person name="Cooper J."/>
            <person name="Damon W."/>
            <person name="Desjardin D."/>
            <person name="Finy P."/>
            <person name="Geml J."/>
            <person name="Haridas S."/>
            <person name="Hughes K."/>
            <person name="Justo A."/>
            <person name="Karasinski D."/>
            <person name="Kautmanova I."/>
            <person name="Kiss B."/>
            <person name="Kocsube S."/>
            <person name="Kotiranta H."/>
            <person name="LaButti K.M."/>
            <person name="Lechner B.E."/>
            <person name="Liimatainen K."/>
            <person name="Lipzen A."/>
            <person name="Lukacs Z."/>
            <person name="Mihaltcheva S."/>
            <person name="Morgado L.N."/>
            <person name="Niskanen T."/>
            <person name="Noordeloos M.E."/>
            <person name="Ohm R.A."/>
            <person name="Ortiz-Santana B."/>
            <person name="Ovrebo C."/>
            <person name="Racz N."/>
            <person name="Riley R."/>
            <person name="Savchenko A."/>
            <person name="Shiryaev A."/>
            <person name="Soop K."/>
            <person name="Spirin V."/>
            <person name="Szebenyi C."/>
            <person name="Tomsovsky M."/>
            <person name="Tulloss R.E."/>
            <person name="Uehling J."/>
            <person name="Grigoriev I.V."/>
            <person name="Vagvolgyi C."/>
            <person name="Papp T."/>
            <person name="Martin F.M."/>
            <person name="Miettinen O."/>
            <person name="Hibbett D.S."/>
            <person name="Nagy L.G."/>
        </authorList>
    </citation>
    <scope>NUCLEOTIDE SEQUENCE [LARGE SCALE GENOMIC DNA]</scope>
    <source>
        <strain evidence="1 2">CBS 309.79</strain>
    </source>
</reference>
<gene>
    <name evidence="1" type="ORF">BDV98DRAFT_584542</name>
</gene>
<dbReference type="EMBL" id="ML178836">
    <property type="protein sequence ID" value="TFK98958.1"/>
    <property type="molecule type" value="Genomic_DNA"/>
</dbReference>
<sequence length="175" mass="20002">MIPTQPQRWHEQDYWYLKWETSRVSIDAEASAQILKRSIAPTLAYAASRVFVTSSCRTPPLTYPFSSRMVSVHPTDGRFAVAFRSYYLEPKLAKELKPPLCITLDIDPSFSSYVLLGFYFDRDFARSVPDSSSRIGINLCEWVKRCARMPATTRTRANWTGLALDSYIMGTLLNN</sequence>